<sequence length="246" mass="27148">MPSHSSFRTEPGHCVLFRFQFPALTLPAEVATSSRFAPHPTATLRCVGSTVRSGECTTNKHRCDRVCLGGCSVFAILETFDEQAICKEFTPLGSKIFIMDLCFYFTISKPATFTSNTGPECLGLRVLDHGGPSPAGVVAKITLHLLTRTEQATDKAQCFLMSLYVTPLLGGVGTGLGSKRRKGKQEVKEKEEEMLSVCFPNDKLQPRPLRAIGGWRMQIWDIVSIWTMLSDEHCAFEDHAALLLHV</sequence>
<evidence type="ECO:0000313" key="1">
    <source>
        <dbReference type="EMBL" id="KFO27081.1"/>
    </source>
</evidence>
<dbReference type="Proteomes" id="UP000028990">
    <property type="component" value="Unassembled WGS sequence"/>
</dbReference>
<keyword evidence="2" id="KW-1185">Reference proteome</keyword>
<organism evidence="1 2">
    <name type="scientific">Fukomys damarensis</name>
    <name type="common">Damaraland mole rat</name>
    <name type="synonym">Cryptomys damarensis</name>
    <dbReference type="NCBI Taxonomy" id="885580"/>
    <lineage>
        <taxon>Eukaryota</taxon>
        <taxon>Metazoa</taxon>
        <taxon>Chordata</taxon>
        <taxon>Craniata</taxon>
        <taxon>Vertebrata</taxon>
        <taxon>Euteleostomi</taxon>
        <taxon>Mammalia</taxon>
        <taxon>Eutheria</taxon>
        <taxon>Euarchontoglires</taxon>
        <taxon>Glires</taxon>
        <taxon>Rodentia</taxon>
        <taxon>Hystricomorpha</taxon>
        <taxon>Bathyergidae</taxon>
        <taxon>Fukomys</taxon>
    </lineage>
</organism>
<evidence type="ECO:0000313" key="2">
    <source>
        <dbReference type="Proteomes" id="UP000028990"/>
    </source>
</evidence>
<gene>
    <name evidence="1" type="ORF">H920_11486</name>
</gene>
<reference evidence="1 2" key="1">
    <citation type="submission" date="2013-11" db="EMBL/GenBank/DDBJ databases">
        <title>The Damaraland mole rat (Fukomys damarensis) genome and evolution of African mole rats.</title>
        <authorList>
            <person name="Gladyshev V.N."/>
            <person name="Fang X."/>
        </authorList>
    </citation>
    <scope>NUCLEOTIDE SEQUENCE [LARGE SCALE GENOMIC DNA]</scope>
    <source>
        <tissue evidence="1">Liver</tissue>
    </source>
</reference>
<accession>A0A091DWA0</accession>
<proteinExistence type="predicted"/>
<protein>
    <submittedName>
        <fullName evidence="1">Uncharacterized protein</fullName>
    </submittedName>
</protein>
<name>A0A091DWA0_FUKDA</name>
<dbReference type="EMBL" id="KN123014">
    <property type="protein sequence ID" value="KFO27081.1"/>
    <property type="molecule type" value="Genomic_DNA"/>
</dbReference>
<dbReference type="AlphaFoldDB" id="A0A091DWA0"/>